<gene>
    <name evidence="4" type="ORF">B9H00_11270</name>
</gene>
<dbReference type="RefSeq" id="WP_086900743.1">
    <property type="nucleotide sequence ID" value="NZ_CP021358.1"/>
</dbReference>
<evidence type="ECO:0000259" key="3">
    <source>
        <dbReference type="PROSITE" id="PS51186"/>
    </source>
</evidence>
<dbReference type="GO" id="GO:0016747">
    <property type="term" value="F:acyltransferase activity, transferring groups other than amino-acyl groups"/>
    <property type="evidence" value="ECO:0007669"/>
    <property type="project" value="InterPro"/>
</dbReference>
<keyword evidence="2" id="KW-0012">Acyltransferase</keyword>
<feature type="domain" description="N-acetyltransferase" evidence="3">
    <location>
        <begin position="1"/>
        <end position="140"/>
    </location>
</feature>
<evidence type="ECO:0000256" key="2">
    <source>
        <dbReference type="ARBA" id="ARBA00023315"/>
    </source>
</evidence>
<dbReference type="Proteomes" id="UP000194457">
    <property type="component" value="Chromosome"/>
</dbReference>
<evidence type="ECO:0000256" key="1">
    <source>
        <dbReference type="ARBA" id="ARBA00022679"/>
    </source>
</evidence>
<dbReference type="SUPFAM" id="SSF55729">
    <property type="entry name" value="Acyl-CoA N-acyltransferases (Nat)"/>
    <property type="match status" value="1"/>
</dbReference>
<dbReference type="PANTHER" id="PTHR43877:SF2">
    <property type="entry name" value="AMINOALKYLPHOSPHONATE N-ACETYLTRANSFERASE-RELATED"/>
    <property type="match status" value="1"/>
</dbReference>
<proteinExistence type="predicted"/>
<dbReference type="InterPro" id="IPR016181">
    <property type="entry name" value="Acyl_CoA_acyltransferase"/>
</dbReference>
<name>A0A240UR58_9GAMM</name>
<dbReference type="CDD" id="cd04301">
    <property type="entry name" value="NAT_SF"/>
    <property type="match status" value="1"/>
</dbReference>
<dbReference type="Pfam" id="PF00583">
    <property type="entry name" value="Acetyltransf_1"/>
    <property type="match status" value="1"/>
</dbReference>
<protein>
    <recommendedName>
        <fullName evidence="3">N-acetyltransferase domain-containing protein</fullName>
    </recommendedName>
</protein>
<reference evidence="4 5" key="1">
    <citation type="submission" date="2017-05" db="EMBL/GenBank/DDBJ databases">
        <authorList>
            <person name="Song R."/>
            <person name="Chenine A.L."/>
            <person name="Ruprecht R.M."/>
        </authorList>
    </citation>
    <scope>NUCLEOTIDE SEQUENCE [LARGE SCALE GENOMIC DNA]</scope>
    <source>
        <strain evidence="4">SW32</strain>
    </source>
</reference>
<dbReference type="OrthoDB" id="326501at2"/>
<sequence length="140" mass="15686">MNALIEWIDSPEGLTQWGGPSLTWPVDAARLWQQIDADTLPSFSLKEDGELQAFGQLSPRDQQTTWHLCRLIVAPHLRGQQLGERLCRYLEAQAAHLGGTRVTLNVAVDNQPALRLYQRLGYISSAPVDERGVQPMARQL</sequence>
<dbReference type="KEGG" id="kma:B9H00_11270"/>
<accession>A0A240UR58</accession>
<organism evidence="4 5">
    <name type="scientific">Kushneria marisflavi</name>
    <dbReference type="NCBI Taxonomy" id="157779"/>
    <lineage>
        <taxon>Bacteria</taxon>
        <taxon>Pseudomonadati</taxon>
        <taxon>Pseudomonadota</taxon>
        <taxon>Gammaproteobacteria</taxon>
        <taxon>Oceanospirillales</taxon>
        <taxon>Halomonadaceae</taxon>
        <taxon>Kushneria</taxon>
    </lineage>
</organism>
<dbReference type="InterPro" id="IPR050832">
    <property type="entry name" value="Bact_Acetyltransf"/>
</dbReference>
<dbReference type="InterPro" id="IPR000182">
    <property type="entry name" value="GNAT_dom"/>
</dbReference>
<evidence type="ECO:0000313" key="4">
    <source>
        <dbReference type="EMBL" id="ART63563.1"/>
    </source>
</evidence>
<dbReference type="PANTHER" id="PTHR43877">
    <property type="entry name" value="AMINOALKYLPHOSPHONATE N-ACETYLTRANSFERASE-RELATED-RELATED"/>
    <property type="match status" value="1"/>
</dbReference>
<dbReference type="AlphaFoldDB" id="A0A240UR58"/>
<dbReference type="EMBL" id="CP021358">
    <property type="protein sequence ID" value="ART63563.1"/>
    <property type="molecule type" value="Genomic_DNA"/>
</dbReference>
<dbReference type="PROSITE" id="PS51186">
    <property type="entry name" value="GNAT"/>
    <property type="match status" value="1"/>
</dbReference>
<evidence type="ECO:0000313" key="5">
    <source>
        <dbReference type="Proteomes" id="UP000194457"/>
    </source>
</evidence>
<dbReference type="Gene3D" id="3.40.630.30">
    <property type="match status" value="1"/>
</dbReference>
<keyword evidence="5" id="KW-1185">Reference proteome</keyword>
<keyword evidence="1" id="KW-0808">Transferase</keyword>